<keyword evidence="1" id="KW-1133">Transmembrane helix</keyword>
<gene>
    <name evidence="3" type="ORF">V6624_01630</name>
</gene>
<name>A0ABZ2QBY1_9FLAO</name>
<dbReference type="InterPro" id="IPR029044">
    <property type="entry name" value="Nucleotide-diphossugar_trans"/>
</dbReference>
<keyword evidence="3" id="KW-0328">Glycosyltransferase</keyword>
<keyword evidence="3" id="KW-0808">Transferase</keyword>
<reference evidence="3 4" key="1">
    <citation type="submission" date="2024-02" db="EMBL/GenBank/DDBJ databases">
        <title>complete genome of Flavobacterium ginsenosidimutans Str. YTB16.</title>
        <authorList>
            <person name="Wang Q."/>
        </authorList>
    </citation>
    <scope>NUCLEOTIDE SEQUENCE [LARGE SCALE GENOMIC DNA]</scope>
    <source>
        <strain evidence="3 4">YTB16</strain>
    </source>
</reference>
<dbReference type="InterPro" id="IPR001173">
    <property type="entry name" value="Glyco_trans_2-like"/>
</dbReference>
<dbReference type="PANTHER" id="PTHR43685:SF2">
    <property type="entry name" value="GLYCOSYLTRANSFERASE 2-LIKE DOMAIN-CONTAINING PROTEIN"/>
    <property type="match status" value="1"/>
</dbReference>
<dbReference type="EC" id="2.4.-.-" evidence="3"/>
<keyword evidence="1" id="KW-0812">Transmembrane</keyword>
<dbReference type="PANTHER" id="PTHR43685">
    <property type="entry name" value="GLYCOSYLTRANSFERASE"/>
    <property type="match status" value="1"/>
</dbReference>
<evidence type="ECO:0000313" key="4">
    <source>
        <dbReference type="Proteomes" id="UP001447857"/>
    </source>
</evidence>
<evidence type="ECO:0000256" key="1">
    <source>
        <dbReference type="SAM" id="Phobius"/>
    </source>
</evidence>
<dbReference type="InterPro" id="IPR050834">
    <property type="entry name" value="Glycosyltransf_2"/>
</dbReference>
<feature type="transmembrane region" description="Helical" evidence="1">
    <location>
        <begin position="293"/>
        <end position="314"/>
    </location>
</feature>
<dbReference type="GO" id="GO:0016757">
    <property type="term" value="F:glycosyltransferase activity"/>
    <property type="evidence" value="ECO:0007669"/>
    <property type="project" value="UniProtKB-KW"/>
</dbReference>
<feature type="domain" description="Glycosyltransferase 2-like" evidence="2">
    <location>
        <begin position="7"/>
        <end position="141"/>
    </location>
</feature>
<keyword evidence="4" id="KW-1185">Reference proteome</keyword>
<dbReference type="Gene3D" id="3.90.550.10">
    <property type="entry name" value="Spore Coat Polysaccharide Biosynthesis Protein SpsA, Chain A"/>
    <property type="match status" value="1"/>
</dbReference>
<dbReference type="RefSeq" id="WP_111285090.1">
    <property type="nucleotide sequence ID" value="NZ_CP147988.1"/>
</dbReference>
<dbReference type="SUPFAM" id="SSF53448">
    <property type="entry name" value="Nucleotide-diphospho-sugar transferases"/>
    <property type="match status" value="1"/>
</dbReference>
<protein>
    <submittedName>
        <fullName evidence="3">Glycosyltransferase</fullName>
        <ecNumber evidence="3">2.4.-.-</ecNumber>
    </submittedName>
</protein>
<evidence type="ECO:0000313" key="3">
    <source>
        <dbReference type="EMBL" id="WXK50336.1"/>
    </source>
</evidence>
<keyword evidence="1" id="KW-0472">Membrane</keyword>
<proteinExistence type="predicted"/>
<dbReference type="EMBL" id="CP147988">
    <property type="protein sequence ID" value="WXK50336.1"/>
    <property type="molecule type" value="Genomic_DNA"/>
</dbReference>
<dbReference type="Proteomes" id="UP001447857">
    <property type="component" value="Chromosome"/>
</dbReference>
<organism evidence="3 4">
    <name type="scientific">Flavobacterium ginsenosidimutans</name>
    <dbReference type="NCBI Taxonomy" id="687844"/>
    <lineage>
        <taxon>Bacteria</taxon>
        <taxon>Pseudomonadati</taxon>
        <taxon>Bacteroidota</taxon>
        <taxon>Flavobacteriia</taxon>
        <taxon>Flavobacteriales</taxon>
        <taxon>Flavobacteriaceae</taxon>
        <taxon>Flavobacterium</taxon>
    </lineage>
</organism>
<sequence>MINPVISIIIPTYNRAHLINETLESILIQTYKNWECIIVDDGSTDNTAEIVSQYIEKDERFQYHQRPQEKIKGPNSCRNYGFEKSKGLWINWFDSDDSYNETALETFVENLEPEINVAVGKLVKIDSVTKEIIGYNRIFSENLIEKYFTGFLSFYVCGPLWSRDFLNNQEELFDENIRYLDDWDFNLRMLYQKPKIKFIDKILFKYNINLNSLSNQIYSLNSVEINSEITAREKQLKIIKKNKSLDYLACLKYVRERYKIILRDILTSNEKHIDKKKLFFMILKKDMQTKNPLFYKIILGYFSFLIFKKGYFFFK</sequence>
<dbReference type="Pfam" id="PF00535">
    <property type="entry name" value="Glycos_transf_2"/>
    <property type="match status" value="1"/>
</dbReference>
<evidence type="ECO:0000259" key="2">
    <source>
        <dbReference type="Pfam" id="PF00535"/>
    </source>
</evidence>
<accession>A0ABZ2QBY1</accession>